<keyword evidence="3" id="KW-1185">Reference proteome</keyword>
<dbReference type="Proteomes" id="UP000593765">
    <property type="component" value="Chromosome"/>
</dbReference>
<sequence>MAGQAELQREQVATAVGRSRQFFEEWIGRFRRGGVDLLRPRKQPRPTPKLLSGQQEELSRSDIERRPGSLREAGGLQRADPAGVDQRVVR</sequence>
<feature type="region of interest" description="Disordered" evidence="1">
    <location>
        <begin position="35"/>
        <end position="90"/>
    </location>
</feature>
<evidence type="ECO:0000313" key="3">
    <source>
        <dbReference type="Proteomes" id="UP000593765"/>
    </source>
</evidence>
<reference evidence="2 3" key="1">
    <citation type="submission" date="2020-10" db="EMBL/GenBank/DDBJ databases">
        <title>Wide distribution of Phycisphaera-like planctomycetes from WD2101 soil group in peatlands and genome analysis of the first cultivated representative.</title>
        <authorList>
            <person name="Dedysh S.N."/>
            <person name="Beletsky A.V."/>
            <person name="Ivanova A."/>
            <person name="Kulichevskaya I.S."/>
            <person name="Suzina N.E."/>
            <person name="Philippov D.A."/>
            <person name="Rakitin A.L."/>
            <person name="Mardanov A.V."/>
            <person name="Ravin N.V."/>
        </authorList>
    </citation>
    <scope>NUCLEOTIDE SEQUENCE [LARGE SCALE GENOMIC DNA]</scope>
    <source>
        <strain evidence="2 3">M1803</strain>
    </source>
</reference>
<dbReference type="RefSeq" id="WP_206293769.1">
    <property type="nucleotide sequence ID" value="NZ_CP063458.1"/>
</dbReference>
<dbReference type="AlphaFoldDB" id="A0A7M2X1Q8"/>
<protein>
    <submittedName>
        <fullName evidence="2">Helix-turn-helix domain-containing protein</fullName>
    </submittedName>
</protein>
<proteinExistence type="predicted"/>
<evidence type="ECO:0000313" key="2">
    <source>
        <dbReference type="EMBL" id="QOV90670.1"/>
    </source>
</evidence>
<accession>A0A7M2X1Q8</accession>
<dbReference type="Pfam" id="PF13551">
    <property type="entry name" value="HTH_29"/>
    <property type="match status" value="1"/>
</dbReference>
<name>A0A7M2X1Q8_9BACT</name>
<evidence type="ECO:0000256" key="1">
    <source>
        <dbReference type="SAM" id="MobiDB-lite"/>
    </source>
</evidence>
<dbReference type="KEGG" id="hbs:IPV69_04735"/>
<gene>
    <name evidence="2" type="ORF">IPV69_04735</name>
</gene>
<feature type="compositionally biased region" description="Basic and acidic residues" evidence="1">
    <location>
        <begin position="57"/>
        <end position="69"/>
    </location>
</feature>
<organism evidence="2 3">
    <name type="scientific">Humisphaera borealis</name>
    <dbReference type="NCBI Taxonomy" id="2807512"/>
    <lineage>
        <taxon>Bacteria</taxon>
        <taxon>Pseudomonadati</taxon>
        <taxon>Planctomycetota</taxon>
        <taxon>Phycisphaerae</taxon>
        <taxon>Tepidisphaerales</taxon>
        <taxon>Tepidisphaeraceae</taxon>
        <taxon>Humisphaera</taxon>
    </lineage>
</organism>
<dbReference type="EMBL" id="CP063458">
    <property type="protein sequence ID" value="QOV90670.1"/>
    <property type="molecule type" value="Genomic_DNA"/>
</dbReference>